<dbReference type="Gene3D" id="3.40.1620.10">
    <property type="entry name" value="YefM-like domain"/>
    <property type="match status" value="1"/>
</dbReference>
<dbReference type="NCBIfam" id="TIGR01552">
    <property type="entry name" value="phd_fam"/>
    <property type="match status" value="1"/>
</dbReference>
<evidence type="ECO:0000256" key="2">
    <source>
        <dbReference type="RuleBase" id="RU362080"/>
    </source>
</evidence>
<dbReference type="EMBL" id="QEIN01000010">
    <property type="protein sequence ID" value="RCV62130.1"/>
    <property type="molecule type" value="Genomic_DNA"/>
</dbReference>
<dbReference type="GO" id="GO:0097351">
    <property type="term" value="F:toxin sequestering activity"/>
    <property type="evidence" value="ECO:0007669"/>
    <property type="project" value="TreeGrafter"/>
</dbReference>
<dbReference type="InterPro" id="IPR036165">
    <property type="entry name" value="YefM-like_sf"/>
</dbReference>
<feature type="compositionally biased region" description="Basic and acidic residues" evidence="3">
    <location>
        <begin position="92"/>
        <end position="102"/>
    </location>
</feature>
<comment type="function">
    <text evidence="2">Antitoxin component of a type II toxin-antitoxin (TA) system.</text>
</comment>
<gene>
    <name evidence="4" type="ORF">DEF24_02270</name>
</gene>
<dbReference type="PANTHER" id="PTHR35377">
    <property type="entry name" value="ANTITOXIN VAPB49-RELATED-RELATED"/>
    <property type="match status" value="1"/>
</dbReference>
<dbReference type="SUPFAM" id="SSF143120">
    <property type="entry name" value="YefM-like"/>
    <property type="match status" value="1"/>
</dbReference>
<protein>
    <recommendedName>
        <fullName evidence="2">Antitoxin</fullName>
    </recommendedName>
</protein>
<name>A0A368TDY6_9ACTN</name>
<evidence type="ECO:0000313" key="4">
    <source>
        <dbReference type="EMBL" id="RCV62130.1"/>
    </source>
</evidence>
<comment type="similarity">
    <text evidence="1 2">Belongs to the phD/YefM antitoxin family.</text>
</comment>
<evidence type="ECO:0000256" key="1">
    <source>
        <dbReference type="ARBA" id="ARBA00009981"/>
    </source>
</evidence>
<feature type="region of interest" description="Disordered" evidence="3">
    <location>
        <begin position="68"/>
        <end position="102"/>
    </location>
</feature>
<evidence type="ECO:0000256" key="3">
    <source>
        <dbReference type="SAM" id="MobiDB-lite"/>
    </source>
</evidence>
<keyword evidence="5" id="KW-1185">Reference proteome</keyword>
<reference evidence="4 5" key="1">
    <citation type="submission" date="2018-04" db="EMBL/GenBank/DDBJ databases">
        <title>Novel actinobacteria from marine sediment.</title>
        <authorList>
            <person name="Ng Z.Y."/>
            <person name="Tan G.Y.A."/>
        </authorList>
    </citation>
    <scope>NUCLEOTIDE SEQUENCE [LARGE SCALE GENOMIC DNA]</scope>
    <source>
        <strain evidence="4 5">TPS81</strain>
    </source>
</reference>
<accession>A0A368TDY6</accession>
<proteinExistence type="inferred from homology"/>
<dbReference type="AlphaFoldDB" id="A0A368TDY6"/>
<comment type="caution">
    <text evidence="4">The sequence shown here is derived from an EMBL/GenBank/DDBJ whole genome shotgun (WGS) entry which is preliminary data.</text>
</comment>
<dbReference type="InterPro" id="IPR006442">
    <property type="entry name" value="Antitoxin_Phd/YefM"/>
</dbReference>
<dbReference type="Pfam" id="PF02604">
    <property type="entry name" value="PhdYeFM_antitox"/>
    <property type="match status" value="1"/>
</dbReference>
<organism evidence="4 5">
    <name type="scientific">Marinitenerispora sediminis</name>
    <dbReference type="NCBI Taxonomy" id="1931232"/>
    <lineage>
        <taxon>Bacteria</taxon>
        <taxon>Bacillati</taxon>
        <taxon>Actinomycetota</taxon>
        <taxon>Actinomycetes</taxon>
        <taxon>Streptosporangiales</taxon>
        <taxon>Nocardiopsidaceae</taxon>
        <taxon>Marinitenerispora</taxon>
    </lineage>
</organism>
<dbReference type="PANTHER" id="PTHR35377:SF5">
    <property type="entry name" value="ANTITOXIN VAPB46"/>
    <property type="match status" value="1"/>
</dbReference>
<feature type="compositionally biased region" description="Basic and acidic residues" evidence="3">
    <location>
        <begin position="68"/>
        <end position="79"/>
    </location>
</feature>
<dbReference type="Proteomes" id="UP000253318">
    <property type="component" value="Unassembled WGS sequence"/>
</dbReference>
<dbReference type="InterPro" id="IPR051416">
    <property type="entry name" value="phD-YefM_TA_antitoxins"/>
</dbReference>
<dbReference type="OrthoDB" id="33091at2"/>
<evidence type="ECO:0000313" key="5">
    <source>
        <dbReference type="Proteomes" id="UP000253318"/>
    </source>
</evidence>
<sequence>MTTIPQRELRNNNGAVMDRVRHGETFIVTRHGEPIATISPIPLESKDQKKQLTAAEVQAEFRKLPPIDRAEWEREREEADAFFGPDDPLEDPWERAERRDAR</sequence>